<evidence type="ECO:0000313" key="4">
    <source>
        <dbReference type="Proteomes" id="UP000198869"/>
    </source>
</evidence>
<reference evidence="4" key="1">
    <citation type="submission" date="2016-10" db="EMBL/GenBank/DDBJ databases">
        <authorList>
            <person name="Varghese N."/>
            <person name="Submissions S."/>
        </authorList>
    </citation>
    <scope>NUCLEOTIDE SEQUENCE [LARGE SCALE GENOMIC DNA]</scope>
    <source>
        <strain evidence="4">DSM 17071</strain>
    </source>
</reference>
<keyword evidence="1" id="KW-0812">Transmembrane</keyword>
<protein>
    <submittedName>
        <fullName evidence="3">2TM domain-containing protein</fullName>
    </submittedName>
</protein>
<dbReference type="Pfam" id="PF13239">
    <property type="entry name" value="2TM"/>
    <property type="match status" value="1"/>
</dbReference>
<feature type="domain" description="2TM" evidence="2">
    <location>
        <begin position="13"/>
        <end position="88"/>
    </location>
</feature>
<dbReference type="RefSeq" id="WP_089861550.1">
    <property type="nucleotide sequence ID" value="NZ_FNDW01000019.1"/>
</dbReference>
<name>A0A1G8PF24_9FLAO</name>
<dbReference type="AlphaFoldDB" id="A0A1G8PF24"/>
<keyword evidence="4" id="KW-1185">Reference proteome</keyword>
<proteinExistence type="predicted"/>
<gene>
    <name evidence="3" type="ORF">SAMN05421846_1197</name>
</gene>
<evidence type="ECO:0000259" key="2">
    <source>
        <dbReference type="Pfam" id="PF13239"/>
    </source>
</evidence>
<sequence>METYINKEDLAYQKATKRVKELKGFYGNLTSYILVISFLVVLNIITSPGYLWFFWPMLGWGIGVAAHAANTFWIGKEWEEKKIRELMDEERRNRKSL</sequence>
<dbReference type="STRING" id="311334.SAMN05421846_1197"/>
<evidence type="ECO:0000256" key="1">
    <source>
        <dbReference type="SAM" id="Phobius"/>
    </source>
</evidence>
<feature type="transmembrane region" description="Helical" evidence="1">
    <location>
        <begin position="52"/>
        <end position="74"/>
    </location>
</feature>
<feature type="transmembrane region" description="Helical" evidence="1">
    <location>
        <begin position="25"/>
        <end position="46"/>
    </location>
</feature>
<keyword evidence="1" id="KW-1133">Transmembrane helix</keyword>
<dbReference type="Proteomes" id="UP000198869">
    <property type="component" value="Unassembled WGS sequence"/>
</dbReference>
<dbReference type="EMBL" id="FNDW01000019">
    <property type="protein sequence ID" value="SDI90350.1"/>
    <property type="molecule type" value="Genomic_DNA"/>
</dbReference>
<dbReference type="OrthoDB" id="8965954at2"/>
<dbReference type="InterPro" id="IPR025698">
    <property type="entry name" value="2TM_dom"/>
</dbReference>
<organism evidence="3 4">
    <name type="scientific">Chryseobacterium taeanense</name>
    <dbReference type="NCBI Taxonomy" id="311334"/>
    <lineage>
        <taxon>Bacteria</taxon>
        <taxon>Pseudomonadati</taxon>
        <taxon>Bacteroidota</taxon>
        <taxon>Flavobacteriia</taxon>
        <taxon>Flavobacteriales</taxon>
        <taxon>Weeksellaceae</taxon>
        <taxon>Chryseobacterium group</taxon>
        <taxon>Chryseobacterium</taxon>
    </lineage>
</organism>
<keyword evidence="1" id="KW-0472">Membrane</keyword>
<accession>A0A1G8PF24</accession>
<evidence type="ECO:0000313" key="3">
    <source>
        <dbReference type="EMBL" id="SDI90350.1"/>
    </source>
</evidence>